<keyword evidence="1" id="KW-0812">Transmembrane</keyword>
<evidence type="ECO:0000313" key="3">
    <source>
        <dbReference type="Proteomes" id="UP000050360"/>
    </source>
</evidence>
<name>A0A0P8AAP5_9EURY</name>
<evidence type="ECO:0000313" key="2">
    <source>
        <dbReference type="EMBL" id="KPQ40995.1"/>
    </source>
</evidence>
<accession>A0A0P8AAP5</accession>
<sequence>MVSKMYAIVVALAFTANASVSPTHPHNWIQLIVDFIVGFLIFHSIFRLVEYTFNATRTVSARLKSFIVRKKNRVDVNEL</sequence>
<protein>
    <submittedName>
        <fullName evidence="2">Uncharacterized protein</fullName>
    </submittedName>
</protein>
<proteinExistence type="predicted"/>
<dbReference type="AlphaFoldDB" id="A0A0P8AAP5"/>
<organism evidence="2 3">
    <name type="scientific">Candidatus Methanoperedens nitratireducens</name>
    <dbReference type="NCBI Taxonomy" id="1392998"/>
    <lineage>
        <taxon>Archaea</taxon>
        <taxon>Methanobacteriati</taxon>
        <taxon>Methanobacteriota</taxon>
        <taxon>Stenosarchaea group</taxon>
        <taxon>Methanomicrobia</taxon>
        <taxon>Methanosarcinales</taxon>
        <taxon>ANME-2 cluster</taxon>
        <taxon>Candidatus Methanoperedentaceae</taxon>
        <taxon>Candidatus Methanoperedens</taxon>
    </lineage>
</organism>
<gene>
    <name evidence="2" type="ORF">MPEBLZ_04469</name>
</gene>
<dbReference type="EMBL" id="LKCM01000470">
    <property type="protein sequence ID" value="KPQ40995.1"/>
    <property type="molecule type" value="Genomic_DNA"/>
</dbReference>
<comment type="caution">
    <text evidence="2">The sequence shown here is derived from an EMBL/GenBank/DDBJ whole genome shotgun (WGS) entry which is preliminary data.</text>
</comment>
<reference evidence="2 3" key="1">
    <citation type="submission" date="2015-09" db="EMBL/GenBank/DDBJ databases">
        <title>A metagenomics-based metabolic model of nitrate-dependent anaerobic oxidation of methane by Methanoperedens-like archaea.</title>
        <authorList>
            <person name="Arshad A."/>
            <person name="Speth D.R."/>
            <person name="De Graaf R.M."/>
            <person name="Op Den Camp H.J."/>
            <person name="Jetten M.S."/>
            <person name="Welte C.U."/>
        </authorList>
    </citation>
    <scope>NUCLEOTIDE SEQUENCE [LARGE SCALE GENOMIC DNA]</scope>
</reference>
<dbReference type="Proteomes" id="UP000050360">
    <property type="component" value="Unassembled WGS sequence"/>
</dbReference>
<evidence type="ECO:0000256" key="1">
    <source>
        <dbReference type="SAM" id="Phobius"/>
    </source>
</evidence>
<feature type="transmembrane region" description="Helical" evidence="1">
    <location>
        <begin position="28"/>
        <end position="49"/>
    </location>
</feature>
<keyword evidence="1" id="KW-1133">Transmembrane helix</keyword>
<keyword evidence="1" id="KW-0472">Membrane</keyword>